<dbReference type="InterPro" id="IPR036928">
    <property type="entry name" value="AS_sf"/>
</dbReference>
<dbReference type="InterPro" id="IPR000120">
    <property type="entry name" value="Amidase"/>
</dbReference>
<gene>
    <name evidence="3" type="ORF">SAMN03159343_0967</name>
</gene>
<comment type="similarity">
    <text evidence="1">Belongs to the amidase family.</text>
</comment>
<dbReference type="PANTHER" id="PTHR11895:SF7">
    <property type="entry name" value="GLUTAMYL-TRNA(GLN) AMIDOTRANSFERASE SUBUNIT A, MITOCHONDRIAL"/>
    <property type="match status" value="1"/>
</dbReference>
<evidence type="ECO:0000313" key="3">
    <source>
        <dbReference type="EMBL" id="SCX40447.1"/>
    </source>
</evidence>
<dbReference type="PANTHER" id="PTHR11895">
    <property type="entry name" value="TRANSAMIDASE"/>
    <property type="match status" value="1"/>
</dbReference>
<name>A0A1G4XH40_9ACTN</name>
<dbReference type="Proteomes" id="UP000198981">
    <property type="component" value="Unassembled WGS sequence"/>
</dbReference>
<dbReference type="GO" id="GO:0003824">
    <property type="term" value="F:catalytic activity"/>
    <property type="evidence" value="ECO:0007669"/>
    <property type="project" value="InterPro"/>
</dbReference>
<evidence type="ECO:0000256" key="1">
    <source>
        <dbReference type="ARBA" id="ARBA00009199"/>
    </source>
</evidence>
<proteinExistence type="inferred from homology"/>
<dbReference type="STRING" id="1960309.SAMN03159343_0967"/>
<dbReference type="RefSeq" id="WP_092800078.1">
    <property type="nucleotide sequence ID" value="NZ_FMUH01000001.1"/>
</dbReference>
<evidence type="ECO:0000313" key="4">
    <source>
        <dbReference type="Proteomes" id="UP000198981"/>
    </source>
</evidence>
<dbReference type="Gene3D" id="3.90.1300.10">
    <property type="entry name" value="Amidase signature (AS) domain"/>
    <property type="match status" value="1"/>
</dbReference>
<evidence type="ECO:0000259" key="2">
    <source>
        <dbReference type="Pfam" id="PF01425"/>
    </source>
</evidence>
<dbReference type="SUPFAM" id="SSF75304">
    <property type="entry name" value="Amidase signature (AS) enzymes"/>
    <property type="match status" value="1"/>
</dbReference>
<keyword evidence="4" id="KW-1185">Reference proteome</keyword>
<protein>
    <submittedName>
        <fullName evidence="3">Amidase</fullName>
    </submittedName>
</protein>
<dbReference type="Pfam" id="PF01425">
    <property type="entry name" value="Amidase"/>
    <property type="match status" value="1"/>
</dbReference>
<dbReference type="OrthoDB" id="5175573at2"/>
<dbReference type="InterPro" id="IPR023631">
    <property type="entry name" value="Amidase_dom"/>
</dbReference>
<sequence>MEPTTTATALAAAIRRSEVSPVEVAEYYLDRVDRLDGPVNSIVWRDDERLMADARAAEKQVAEGGDLPPFLGVPIPVKELTTAAGQPNTRGSLGFSDQVQTEDDLCIGLLRRAGALFMGRSNSPELGPMSVSDNRRYGRTANPWDLSRTAGGSSGGAAAAVVAGLAPAAQASDGGGSIRMPSSCCGTVGLKPSRGRVPQLVGAWDHGVTDGMITRSVLDAAAFLDVLSPFDPLAWYSAPQPERPFAEEVGRDQAPLRIGLLTEAPTGLPVDPECVLAAQRLAAELERLGHVVVPATLHGYSEPAVRGYLDVIVNASLLVLPYEDASLAEPYIQHRMARGRERHAGEYAAVDALLQIETRAVNAQWGRDWDVLLTPTMATVAPPIGTVLEEANADPEGPRVAENQMISFTSFVNIAGLPAISLPVHRTPEGIPVGAQLVGGPFDEATLVRLAASVEPAFGWTTSLPPAFA</sequence>
<dbReference type="AlphaFoldDB" id="A0A1G4XH40"/>
<reference evidence="4" key="1">
    <citation type="submission" date="2016-10" db="EMBL/GenBank/DDBJ databases">
        <authorList>
            <person name="Varghese N."/>
            <person name="Submissions S."/>
        </authorList>
    </citation>
    <scope>NUCLEOTIDE SEQUENCE [LARGE SCALE GENOMIC DNA]</scope>
    <source>
        <strain evidence="4">DSM 45722</strain>
    </source>
</reference>
<organism evidence="3 4">
    <name type="scientific">Klenkia marina</name>
    <dbReference type="NCBI Taxonomy" id="1960309"/>
    <lineage>
        <taxon>Bacteria</taxon>
        <taxon>Bacillati</taxon>
        <taxon>Actinomycetota</taxon>
        <taxon>Actinomycetes</taxon>
        <taxon>Geodermatophilales</taxon>
        <taxon>Geodermatophilaceae</taxon>
        <taxon>Klenkia</taxon>
    </lineage>
</organism>
<dbReference type="EMBL" id="FMUH01000001">
    <property type="protein sequence ID" value="SCX40447.1"/>
    <property type="molecule type" value="Genomic_DNA"/>
</dbReference>
<accession>A0A1G4XH40</accession>
<feature type="domain" description="Amidase" evidence="2">
    <location>
        <begin position="23"/>
        <end position="447"/>
    </location>
</feature>